<comment type="caution">
    <text evidence="1">The sequence shown here is derived from an EMBL/GenBank/DDBJ whole genome shotgun (WGS) entry which is preliminary data.</text>
</comment>
<keyword evidence="2" id="KW-1185">Reference proteome</keyword>
<dbReference type="Pfam" id="PF18937">
    <property type="entry name" value="DUF5685"/>
    <property type="match status" value="1"/>
</dbReference>
<organism evidence="1 2">
    <name type="scientific">Frisingicoccus caecimuris</name>
    <dbReference type="NCBI Taxonomy" id="1796636"/>
    <lineage>
        <taxon>Bacteria</taxon>
        <taxon>Bacillati</taxon>
        <taxon>Bacillota</taxon>
        <taxon>Clostridia</taxon>
        <taxon>Lachnospirales</taxon>
        <taxon>Lachnospiraceae</taxon>
        <taxon>Frisingicoccus</taxon>
    </lineage>
</organism>
<accession>A0A4R2LCZ6</accession>
<sequence>MFGYVVINEPELKIKDYREYRGVYCGLCQTLKRKYGPFGQLCLNNDMTFMALLHMSLYEDEEAGRERMYRCKLHPTRKQKIYDNPCLEYAADMTLVLSYYLARDHWMDDRKPEALLHMHLLRKKVRKLLKIYPRQFQAVRNYVYRLEAAERAGEKDLDVLAGLTGTMLGEIMNWKNDVWADMIRETGFYLGKFIYLMDAYEDLDKDIKKHRFNPLTVYKDQQDFEKKIFSMLDLMMADCARSFEKLPLHLDVEILRNILYAGVWSKYMKIRNDKNKTEEVRDESL</sequence>
<proteinExistence type="predicted"/>
<name>A0A4R2LCZ6_9FIRM</name>
<gene>
    <name evidence="1" type="ORF">EV212_10783</name>
</gene>
<evidence type="ECO:0000313" key="2">
    <source>
        <dbReference type="Proteomes" id="UP000295711"/>
    </source>
</evidence>
<dbReference type="OrthoDB" id="1722540at2"/>
<dbReference type="InterPro" id="IPR043740">
    <property type="entry name" value="DUF5685"/>
</dbReference>
<dbReference type="AlphaFoldDB" id="A0A4R2LCZ6"/>
<evidence type="ECO:0000313" key="1">
    <source>
        <dbReference type="EMBL" id="TCO84481.1"/>
    </source>
</evidence>
<dbReference type="EMBL" id="SLXA01000007">
    <property type="protein sequence ID" value="TCO84481.1"/>
    <property type="molecule type" value="Genomic_DNA"/>
</dbReference>
<dbReference type="Proteomes" id="UP000295711">
    <property type="component" value="Unassembled WGS sequence"/>
</dbReference>
<protein>
    <submittedName>
        <fullName evidence="1">Uncharacterized protein</fullName>
    </submittedName>
</protein>
<dbReference type="RefSeq" id="WP_132091704.1">
    <property type="nucleotide sequence ID" value="NZ_JANKAQ010000006.1"/>
</dbReference>
<reference evidence="1 2" key="1">
    <citation type="submission" date="2019-03" db="EMBL/GenBank/DDBJ databases">
        <title>Genomic Encyclopedia of Type Strains, Phase IV (KMG-IV): sequencing the most valuable type-strain genomes for metagenomic binning, comparative biology and taxonomic classification.</title>
        <authorList>
            <person name="Goeker M."/>
        </authorList>
    </citation>
    <scope>NUCLEOTIDE SEQUENCE [LARGE SCALE GENOMIC DNA]</scope>
    <source>
        <strain evidence="1 2">DSM 28559</strain>
    </source>
</reference>